<dbReference type="InParanoid" id="A0A2T3A0G8"/>
<dbReference type="AlphaFoldDB" id="A0A2T3A0G8"/>
<organism evidence="1 2">
    <name type="scientific">Coniella lustricola</name>
    <dbReference type="NCBI Taxonomy" id="2025994"/>
    <lineage>
        <taxon>Eukaryota</taxon>
        <taxon>Fungi</taxon>
        <taxon>Dikarya</taxon>
        <taxon>Ascomycota</taxon>
        <taxon>Pezizomycotina</taxon>
        <taxon>Sordariomycetes</taxon>
        <taxon>Sordariomycetidae</taxon>
        <taxon>Diaporthales</taxon>
        <taxon>Schizoparmaceae</taxon>
        <taxon>Coniella</taxon>
    </lineage>
</organism>
<reference evidence="1 2" key="1">
    <citation type="journal article" date="2018" name="Mycol. Prog.">
        <title>Coniella lustricola, a new species from submerged detritus.</title>
        <authorList>
            <person name="Raudabaugh D.B."/>
            <person name="Iturriaga T."/>
            <person name="Carver A."/>
            <person name="Mondo S."/>
            <person name="Pangilinan J."/>
            <person name="Lipzen A."/>
            <person name="He G."/>
            <person name="Amirebrahimi M."/>
            <person name="Grigoriev I.V."/>
            <person name="Miller A.N."/>
        </authorList>
    </citation>
    <scope>NUCLEOTIDE SEQUENCE [LARGE SCALE GENOMIC DNA]</scope>
    <source>
        <strain evidence="1 2">B22-T-1</strain>
    </source>
</reference>
<dbReference type="STRING" id="2025994.A0A2T3A0G8"/>
<protein>
    <submittedName>
        <fullName evidence="1">Uncharacterized protein</fullName>
    </submittedName>
</protein>
<sequence>MSSPFANLSPELALRILEQLTWDSNATSSVLLNCLLSSKILHALASRILYRDVVLTQEKLSSFVRQRRSDPPTTTNGLLRTLTIRLNPRTTNQQDTLADLKELGLRHLPLMNNLMCLSVYQLPVPSVSGIDFTVPPEGLAEILRNLPASCTSLELQSIKIESSSNLGTVESQLTCSNSIHLCPLLRQVLPRLEYVRIRLPALCDKIFEGTDTGDESFDTIYHWKECTINVARKWGPCRGPTGPNNSLLCFDPTQSTLPILTRALRSLLEKQKVPLADKVWILEFQSHPQEPRNPNKYAAFVVRDVLSQMSLALPHRDVHALAQDTWHLRRPIPGSRTVYKDHQVEWQWEDAVGWSYDIEQLAEGPSWQEVAASNAVRGVRVPSSFAKSSRGQRYKAIDLPVLSAEEFYNKRKINSVLWANEKKVGELLLTPAEKDLMAVHADLDMVIPKGWQKPDDGAPLLVKVGNVLNNT</sequence>
<gene>
    <name evidence="1" type="ORF">BD289DRAFT_440638</name>
</gene>
<dbReference type="Proteomes" id="UP000241462">
    <property type="component" value="Unassembled WGS sequence"/>
</dbReference>
<accession>A0A2T3A0G8</accession>
<evidence type="ECO:0000313" key="2">
    <source>
        <dbReference type="Proteomes" id="UP000241462"/>
    </source>
</evidence>
<evidence type="ECO:0000313" key="1">
    <source>
        <dbReference type="EMBL" id="PSR80525.1"/>
    </source>
</evidence>
<dbReference type="EMBL" id="KZ678528">
    <property type="protein sequence ID" value="PSR80525.1"/>
    <property type="molecule type" value="Genomic_DNA"/>
</dbReference>
<dbReference type="OrthoDB" id="4192220at2759"/>
<keyword evidence="2" id="KW-1185">Reference proteome</keyword>
<proteinExistence type="predicted"/>
<name>A0A2T3A0G8_9PEZI</name>